<evidence type="ECO:0000313" key="1">
    <source>
        <dbReference type="EMBL" id="AHD02950.1"/>
    </source>
</evidence>
<dbReference type="OrthoDB" id="7846503at2"/>
<sequence>MTQNHLGKTIFVAKALPATNDSAGFEALTWVQAKGLITLPQLGTSHSMIDIPDLSTGFTTAVKGAGQGVDTTMTFRKVDGDTGQADLIGQAIDNDGILSVKIVNGTGTDTGHGPAPVTGDAVEYAQGIAHSYQPNQGDNSSHEGFQAGFRQNALTVEATQPA</sequence>
<dbReference type="RefSeq" id="WP_024089653.1">
    <property type="nucleotide sequence ID" value="NC_023135.1"/>
</dbReference>
<evidence type="ECO:0000313" key="2">
    <source>
        <dbReference type="Proteomes" id="UP000018780"/>
    </source>
</evidence>
<protein>
    <submittedName>
        <fullName evidence="1">Uncharacterized protein</fullName>
    </submittedName>
</protein>
<organism evidence="1 2">
    <name type="scientific">Leisingera methylohalidivorans DSM 14336</name>
    <dbReference type="NCBI Taxonomy" id="999552"/>
    <lineage>
        <taxon>Bacteria</taxon>
        <taxon>Pseudomonadati</taxon>
        <taxon>Pseudomonadota</taxon>
        <taxon>Alphaproteobacteria</taxon>
        <taxon>Rhodobacterales</taxon>
        <taxon>Roseobacteraceae</taxon>
        <taxon>Leisingera</taxon>
    </lineage>
</organism>
<dbReference type="KEGG" id="lmd:METH_06880"/>
<dbReference type="AlphaFoldDB" id="V9VZZ7"/>
<dbReference type="EMBL" id="CP006773">
    <property type="protein sequence ID" value="AHD02950.1"/>
    <property type="molecule type" value="Genomic_DNA"/>
</dbReference>
<dbReference type="STRING" id="999552.METH_06880"/>
<name>V9VZZ7_9RHOB</name>
<dbReference type="PATRIC" id="fig|999552.6.peg.1384"/>
<gene>
    <name evidence="1" type="ORF">METH_06880</name>
</gene>
<dbReference type="Proteomes" id="UP000018780">
    <property type="component" value="Chromosome"/>
</dbReference>
<dbReference type="HOGENOM" id="CLU_1634148_0_0_5"/>
<accession>V9VZZ7</accession>
<keyword evidence="2" id="KW-1185">Reference proteome</keyword>
<proteinExistence type="predicted"/>
<reference evidence="1 2" key="1">
    <citation type="submission" date="2013-09" db="EMBL/GenBank/DDBJ databases">
        <authorList>
            <consortium name="DOE Joint Genome Institute"/>
            <person name="Klenk H.-P."/>
            <person name="Huntemann M."/>
            <person name="Han J."/>
            <person name="Chen A."/>
            <person name="Kyrpides N."/>
            <person name="Mavromatis K."/>
            <person name="Markowitz V."/>
            <person name="Palaniappan K."/>
            <person name="Ivanova N."/>
            <person name="Schaumberg A."/>
            <person name="Pati A."/>
            <person name="Liolios K."/>
            <person name="Nordberg H.P."/>
            <person name="Cantor M.N."/>
            <person name="Hua S.X."/>
            <person name="Woyke T."/>
        </authorList>
    </citation>
    <scope>NUCLEOTIDE SEQUENCE [LARGE SCALE GENOMIC DNA]</scope>
    <source>
        <strain evidence="1 2">DSM 14336</strain>
    </source>
</reference>